<name>A0A5A9PL30_9TELE</name>
<dbReference type="GO" id="GO:0030424">
    <property type="term" value="C:axon"/>
    <property type="evidence" value="ECO:0007669"/>
    <property type="project" value="TreeGrafter"/>
</dbReference>
<evidence type="ECO:0000259" key="8">
    <source>
        <dbReference type="PROSITE" id="PS50835"/>
    </source>
</evidence>
<keyword evidence="4" id="KW-0472">Membrane</keyword>
<dbReference type="AlphaFoldDB" id="A0A5A9PL30"/>
<evidence type="ECO:0000256" key="7">
    <source>
        <dbReference type="ARBA" id="ARBA00023319"/>
    </source>
</evidence>
<dbReference type="InterPro" id="IPR003598">
    <property type="entry name" value="Ig_sub2"/>
</dbReference>
<dbReference type="GO" id="GO:0003007">
    <property type="term" value="P:heart morphogenesis"/>
    <property type="evidence" value="ECO:0007669"/>
    <property type="project" value="UniProtKB-ARBA"/>
</dbReference>
<evidence type="ECO:0000256" key="4">
    <source>
        <dbReference type="ARBA" id="ARBA00023136"/>
    </source>
</evidence>
<feature type="domain" description="Ig-like" evidence="8">
    <location>
        <begin position="184"/>
        <end position="271"/>
    </location>
</feature>
<evidence type="ECO:0000256" key="5">
    <source>
        <dbReference type="ARBA" id="ARBA00023157"/>
    </source>
</evidence>
<dbReference type="GO" id="GO:0005886">
    <property type="term" value="C:plasma membrane"/>
    <property type="evidence" value="ECO:0007669"/>
    <property type="project" value="UniProtKB-SubCell"/>
</dbReference>
<comment type="subcellular location">
    <subcellularLocation>
        <location evidence="1">Cell membrane</location>
    </subcellularLocation>
</comment>
<dbReference type="Gene3D" id="2.60.40.10">
    <property type="entry name" value="Immunoglobulins"/>
    <property type="match status" value="4"/>
</dbReference>
<gene>
    <name evidence="9" type="ORF">E1301_Tti021377</name>
</gene>
<dbReference type="Pfam" id="PF13927">
    <property type="entry name" value="Ig_3"/>
    <property type="match status" value="2"/>
</dbReference>
<dbReference type="InterPro" id="IPR007110">
    <property type="entry name" value="Ig-like_dom"/>
</dbReference>
<evidence type="ECO:0000313" key="9">
    <source>
        <dbReference type="EMBL" id="KAA0721719.1"/>
    </source>
</evidence>
<dbReference type="GO" id="GO:0050808">
    <property type="term" value="P:synapse organization"/>
    <property type="evidence" value="ECO:0007669"/>
    <property type="project" value="TreeGrafter"/>
</dbReference>
<dbReference type="Pfam" id="PF07679">
    <property type="entry name" value="I-set"/>
    <property type="match status" value="2"/>
</dbReference>
<dbReference type="InterPro" id="IPR013783">
    <property type="entry name" value="Ig-like_fold"/>
</dbReference>
<dbReference type="PROSITE" id="PS50835">
    <property type="entry name" value="IG_LIKE"/>
    <property type="match status" value="4"/>
</dbReference>
<evidence type="ECO:0000313" key="10">
    <source>
        <dbReference type="Proteomes" id="UP000324632"/>
    </source>
</evidence>
<evidence type="ECO:0000256" key="3">
    <source>
        <dbReference type="ARBA" id="ARBA00022729"/>
    </source>
</evidence>
<dbReference type="SMART" id="SM00408">
    <property type="entry name" value="IGc2"/>
    <property type="match status" value="4"/>
</dbReference>
<evidence type="ECO:0000256" key="1">
    <source>
        <dbReference type="ARBA" id="ARBA00004236"/>
    </source>
</evidence>
<feature type="domain" description="Ig-like" evidence="8">
    <location>
        <begin position="95"/>
        <end position="179"/>
    </location>
</feature>
<organism evidence="9 10">
    <name type="scientific">Triplophysa tibetana</name>
    <dbReference type="NCBI Taxonomy" id="1572043"/>
    <lineage>
        <taxon>Eukaryota</taxon>
        <taxon>Metazoa</taxon>
        <taxon>Chordata</taxon>
        <taxon>Craniata</taxon>
        <taxon>Vertebrata</taxon>
        <taxon>Euteleostomi</taxon>
        <taxon>Actinopterygii</taxon>
        <taxon>Neopterygii</taxon>
        <taxon>Teleostei</taxon>
        <taxon>Ostariophysi</taxon>
        <taxon>Cypriniformes</taxon>
        <taxon>Nemacheilidae</taxon>
        <taxon>Triplophysa</taxon>
    </lineage>
</organism>
<protein>
    <submittedName>
        <fullName evidence="9">Basement membrane-specific heparan sulfate proteoglycan core protein</fullName>
    </submittedName>
</protein>
<keyword evidence="5" id="KW-1015">Disulfide bond</keyword>
<dbReference type="GO" id="GO:0055013">
    <property type="term" value="P:cardiac muscle cell development"/>
    <property type="evidence" value="ECO:0007669"/>
    <property type="project" value="UniProtKB-ARBA"/>
</dbReference>
<reference evidence="9 10" key="1">
    <citation type="journal article" date="2019" name="Mol. Ecol. Resour.">
        <title>Chromosome-level genome assembly of Triplophysa tibetana, a fish adapted to the harsh high-altitude environment of the Tibetan Plateau.</title>
        <authorList>
            <person name="Yang X."/>
            <person name="Liu H."/>
            <person name="Ma Z."/>
            <person name="Zou Y."/>
            <person name="Zou M."/>
            <person name="Mao Y."/>
            <person name="Li X."/>
            <person name="Wang H."/>
            <person name="Chen T."/>
            <person name="Wang W."/>
            <person name="Yang R."/>
        </authorList>
    </citation>
    <scope>NUCLEOTIDE SEQUENCE [LARGE SCALE GENOMIC DNA]</scope>
    <source>
        <strain evidence="9">TTIB1903HZAU</strain>
        <tissue evidence="9">Muscle</tissue>
    </source>
</reference>
<dbReference type="InterPro" id="IPR003599">
    <property type="entry name" value="Ig_sub"/>
</dbReference>
<dbReference type="InterPro" id="IPR013098">
    <property type="entry name" value="Ig_I-set"/>
</dbReference>
<keyword evidence="3" id="KW-0732">Signal</keyword>
<feature type="domain" description="Ig-like" evidence="8">
    <location>
        <begin position="369"/>
        <end position="455"/>
    </location>
</feature>
<dbReference type="FunFam" id="2.60.40.10:FF:000357">
    <property type="entry name" value="Fc receptor like 1"/>
    <property type="match status" value="2"/>
</dbReference>
<keyword evidence="10" id="KW-1185">Reference proteome</keyword>
<sequence length="491" mass="53192">MSPGDAFWNFVDPIDSQYMNPNIRISDGLTRFSRGSPEVLQWISRGSLVVLQRFFSGSPEVHQWFFSGSPEVFQRFFSGSPEVHQWFFRVWAQNPAVSVRPRAAAVKPGETVNFNCRVLSGSQPVQLEWKKTNNQPMGDNVKIDGGVLTVTNVRLNNQGSYRCVAANAQGKAFVTATLSVKQPPKVRITPSGPLMLTAGESVSLECTGSGKPRPSVSWYKQETGSEMVLVSTTTENRAVLQVTVMKAEDAGTFVCQAQNREGSAEGKVELTMVGGVSAGTLPQASVSDTDLAGVEGRTVTMHCHATGSPTPVVSWSKLRAPLPWQHTVTGGSLTLNNLGRQDSGQYICNATNAAGYSEAYVQLEVDSPPYATILLDDVVARAGDAIRLQCIAHGSHPIRFHWTRVGGSAMSPGAETTKEGLLKISQLKVSDSGAYKCIASNHVGSNEALTKVTVKDSQMLSSLTVAMRKLFYKPEPDKDTKYVRSAMRLTN</sequence>
<keyword evidence="7" id="KW-0393">Immunoglobulin domain</keyword>
<dbReference type="GO" id="GO:0008046">
    <property type="term" value="F:axon guidance receptor activity"/>
    <property type="evidence" value="ECO:0007669"/>
    <property type="project" value="TreeGrafter"/>
</dbReference>
<feature type="domain" description="Ig-like" evidence="8">
    <location>
        <begin position="282"/>
        <end position="364"/>
    </location>
</feature>
<dbReference type="GO" id="GO:0043025">
    <property type="term" value="C:neuronal cell body"/>
    <property type="evidence" value="ECO:0007669"/>
    <property type="project" value="TreeGrafter"/>
</dbReference>
<dbReference type="SMART" id="SM00409">
    <property type="entry name" value="IG"/>
    <property type="match status" value="4"/>
</dbReference>
<evidence type="ECO:0000256" key="2">
    <source>
        <dbReference type="ARBA" id="ARBA00022475"/>
    </source>
</evidence>
<dbReference type="GO" id="GO:0007156">
    <property type="term" value="P:homophilic cell adhesion via plasma membrane adhesion molecules"/>
    <property type="evidence" value="ECO:0007669"/>
    <property type="project" value="TreeGrafter"/>
</dbReference>
<dbReference type="InterPro" id="IPR036179">
    <property type="entry name" value="Ig-like_dom_sf"/>
</dbReference>
<dbReference type="Proteomes" id="UP000324632">
    <property type="component" value="Chromosome 4"/>
</dbReference>
<dbReference type="FunFam" id="2.60.40.10:FF:000032">
    <property type="entry name" value="palladin isoform X1"/>
    <property type="match status" value="1"/>
</dbReference>
<dbReference type="PANTHER" id="PTHR45080">
    <property type="entry name" value="CONTACTIN 5"/>
    <property type="match status" value="1"/>
</dbReference>
<dbReference type="CDD" id="cd00096">
    <property type="entry name" value="Ig"/>
    <property type="match status" value="1"/>
</dbReference>
<dbReference type="FunFam" id="2.60.40.10:FF:000107">
    <property type="entry name" value="Myosin, light chain kinase a"/>
    <property type="match status" value="1"/>
</dbReference>
<comment type="caution">
    <text evidence="9">The sequence shown here is derived from an EMBL/GenBank/DDBJ whole genome shotgun (WGS) entry which is preliminary data.</text>
</comment>
<dbReference type="SUPFAM" id="SSF48726">
    <property type="entry name" value="Immunoglobulin"/>
    <property type="match status" value="4"/>
</dbReference>
<proteinExistence type="predicted"/>
<dbReference type="PANTHER" id="PTHR45080:SF8">
    <property type="entry name" value="IG-LIKE DOMAIN-CONTAINING PROTEIN"/>
    <property type="match status" value="1"/>
</dbReference>
<keyword evidence="6" id="KW-0325">Glycoprotein</keyword>
<keyword evidence="2" id="KW-1003">Cell membrane</keyword>
<accession>A0A5A9PL30</accession>
<evidence type="ECO:0000256" key="6">
    <source>
        <dbReference type="ARBA" id="ARBA00023180"/>
    </source>
</evidence>
<dbReference type="EMBL" id="SOYY01000004">
    <property type="protein sequence ID" value="KAA0721719.1"/>
    <property type="molecule type" value="Genomic_DNA"/>
</dbReference>
<dbReference type="InterPro" id="IPR050958">
    <property type="entry name" value="Cell_Adh-Cytoskel_Orgn"/>
</dbReference>